<protein>
    <recommendedName>
        <fullName evidence="3">HD domain-containing protein</fullName>
    </recommendedName>
</protein>
<dbReference type="SUPFAM" id="SSF109604">
    <property type="entry name" value="HD-domain/PDEase-like"/>
    <property type="match status" value="1"/>
</dbReference>
<sequence>MSTPDIITFHPRLDTLLEEWHDALGQDFTAYHNHCYRVLNYFAVLSNADDETTLDKAAVALAFHDIGIWSHGTLDYLEPSSLLAEAWLLDHGLDDWVPDITAMISDHHKVTACADNPIAETFRQADWADVTQGLRRFSLPLGFAVRVMRTFPNAGFHQFLMRQSVQQALKHPLNPLPMFRW</sequence>
<dbReference type="RefSeq" id="WP_130410675.1">
    <property type="nucleotide sequence ID" value="NZ_SHKX01000010.1"/>
</dbReference>
<dbReference type="EMBL" id="SHKX01000010">
    <property type="protein sequence ID" value="RZU47431.1"/>
    <property type="molecule type" value="Genomic_DNA"/>
</dbReference>
<organism evidence="1 2">
    <name type="scientific">Fluviicoccus keumensis</name>
    <dbReference type="NCBI Taxonomy" id="1435465"/>
    <lineage>
        <taxon>Bacteria</taxon>
        <taxon>Pseudomonadati</taxon>
        <taxon>Pseudomonadota</taxon>
        <taxon>Gammaproteobacteria</taxon>
        <taxon>Moraxellales</taxon>
        <taxon>Moraxellaceae</taxon>
        <taxon>Fluviicoccus</taxon>
    </lineage>
</organism>
<reference evidence="1 2" key="1">
    <citation type="submission" date="2019-02" db="EMBL/GenBank/DDBJ databases">
        <title>Genomic Encyclopedia of Type Strains, Phase IV (KMG-IV): sequencing the most valuable type-strain genomes for metagenomic binning, comparative biology and taxonomic classification.</title>
        <authorList>
            <person name="Goeker M."/>
        </authorList>
    </citation>
    <scope>NUCLEOTIDE SEQUENCE [LARGE SCALE GENOMIC DNA]</scope>
    <source>
        <strain evidence="1 2">DSM 105135</strain>
    </source>
</reference>
<evidence type="ECO:0000313" key="1">
    <source>
        <dbReference type="EMBL" id="RZU47431.1"/>
    </source>
</evidence>
<dbReference type="AlphaFoldDB" id="A0A4Q7ZBD1"/>
<evidence type="ECO:0008006" key="3">
    <source>
        <dbReference type="Google" id="ProtNLM"/>
    </source>
</evidence>
<dbReference type="OrthoDB" id="459260at2"/>
<dbReference type="Proteomes" id="UP000292423">
    <property type="component" value="Unassembled WGS sequence"/>
</dbReference>
<accession>A0A4Q7ZBD1</accession>
<dbReference type="Gene3D" id="1.10.3210.10">
    <property type="entry name" value="Hypothetical protein af1432"/>
    <property type="match status" value="1"/>
</dbReference>
<proteinExistence type="predicted"/>
<gene>
    <name evidence="1" type="ORF">EV700_0393</name>
</gene>
<name>A0A4Q7ZBD1_9GAMM</name>
<comment type="caution">
    <text evidence="1">The sequence shown here is derived from an EMBL/GenBank/DDBJ whole genome shotgun (WGS) entry which is preliminary data.</text>
</comment>
<keyword evidence="2" id="KW-1185">Reference proteome</keyword>
<evidence type="ECO:0000313" key="2">
    <source>
        <dbReference type="Proteomes" id="UP000292423"/>
    </source>
</evidence>